<dbReference type="SMART" id="SM00342">
    <property type="entry name" value="HTH_ARAC"/>
    <property type="match status" value="1"/>
</dbReference>
<keyword evidence="1" id="KW-0805">Transcription regulation</keyword>
<dbReference type="AlphaFoldDB" id="A0AAU8MQN2"/>
<reference evidence="4" key="1">
    <citation type="submission" date="2024-06" db="EMBL/GenBank/DDBJ databases">
        <authorList>
            <person name="Li S."/>
        </authorList>
    </citation>
    <scope>NUCLEOTIDE SEQUENCE</scope>
    <source>
        <strain evidence="4">SR10</strain>
    </source>
</reference>
<dbReference type="InterPro" id="IPR009057">
    <property type="entry name" value="Homeodomain-like_sf"/>
</dbReference>
<dbReference type="RefSeq" id="WP_363796845.1">
    <property type="nucleotide sequence ID" value="NZ_CP159925.1"/>
</dbReference>
<organism evidence="4">
    <name type="scientific">Lysobacter firmicutimachus</name>
    <dbReference type="NCBI Taxonomy" id="1792846"/>
    <lineage>
        <taxon>Bacteria</taxon>
        <taxon>Pseudomonadati</taxon>
        <taxon>Pseudomonadota</taxon>
        <taxon>Gammaproteobacteria</taxon>
        <taxon>Lysobacterales</taxon>
        <taxon>Lysobacteraceae</taxon>
        <taxon>Lysobacter</taxon>
    </lineage>
</organism>
<dbReference type="GO" id="GO:0043565">
    <property type="term" value="F:sequence-specific DNA binding"/>
    <property type="evidence" value="ECO:0007669"/>
    <property type="project" value="InterPro"/>
</dbReference>
<feature type="domain" description="HTH araC/xylS-type" evidence="3">
    <location>
        <begin position="190"/>
        <end position="288"/>
    </location>
</feature>
<accession>A0AAU8MQN2</accession>
<dbReference type="Gene3D" id="1.10.10.60">
    <property type="entry name" value="Homeodomain-like"/>
    <property type="match status" value="1"/>
</dbReference>
<dbReference type="PANTHER" id="PTHR43436">
    <property type="entry name" value="ARAC-FAMILY TRANSCRIPTIONAL REGULATOR"/>
    <property type="match status" value="1"/>
</dbReference>
<sequence>MSALAELTDLVARNAVDDGVHETAIPRLALIRSAAPTEALHALHEPAVCIVVQGRKRVLLGDRVYEYDRNRYLTVSVDVPIVGQVIEASAERPYLCLRLDLDPAMLAALWMEMGATPAAATSDPSLMLGDLQPELVDAALRLLRLLRTPDDIALLAPLVEREILYRLMKGEQGPRLREIAQADSRLGQIQRAIAWIKRHFRDPFDLAELAAQARMSPSALHAHFKSVTRMSPLQFQKQLRLQEARKLMLSRALDAASAGYAVGYDSPSQFSREYNRLFGAPPLRDVARLRRTPEALYSG</sequence>
<evidence type="ECO:0000313" key="4">
    <source>
        <dbReference type="EMBL" id="XCO73966.1"/>
    </source>
</evidence>
<evidence type="ECO:0000256" key="2">
    <source>
        <dbReference type="ARBA" id="ARBA00023163"/>
    </source>
</evidence>
<gene>
    <name evidence="4" type="ORF">ABU614_16440</name>
</gene>
<evidence type="ECO:0000256" key="1">
    <source>
        <dbReference type="ARBA" id="ARBA00023015"/>
    </source>
</evidence>
<protein>
    <submittedName>
        <fullName evidence="4">AraC family transcriptional regulator</fullName>
    </submittedName>
</protein>
<evidence type="ECO:0000259" key="3">
    <source>
        <dbReference type="PROSITE" id="PS01124"/>
    </source>
</evidence>
<dbReference type="SUPFAM" id="SSF46689">
    <property type="entry name" value="Homeodomain-like"/>
    <property type="match status" value="2"/>
</dbReference>
<dbReference type="PANTHER" id="PTHR43436:SF1">
    <property type="entry name" value="TRANSCRIPTIONAL REGULATORY PROTEIN"/>
    <property type="match status" value="1"/>
</dbReference>
<dbReference type="InterPro" id="IPR018060">
    <property type="entry name" value="HTH_AraC"/>
</dbReference>
<dbReference type="PROSITE" id="PS01124">
    <property type="entry name" value="HTH_ARAC_FAMILY_2"/>
    <property type="match status" value="1"/>
</dbReference>
<keyword evidence="2" id="KW-0804">Transcription</keyword>
<proteinExistence type="predicted"/>
<name>A0AAU8MQN2_9GAMM</name>
<dbReference type="Pfam" id="PF06719">
    <property type="entry name" value="AraC_N"/>
    <property type="match status" value="1"/>
</dbReference>
<dbReference type="Pfam" id="PF12833">
    <property type="entry name" value="HTH_18"/>
    <property type="match status" value="1"/>
</dbReference>
<dbReference type="EMBL" id="CP159925">
    <property type="protein sequence ID" value="XCO73966.1"/>
    <property type="molecule type" value="Genomic_DNA"/>
</dbReference>
<dbReference type="InterPro" id="IPR009594">
    <property type="entry name" value="Tscrpt_reg_HTH_AraC_N"/>
</dbReference>
<dbReference type="GO" id="GO:0003700">
    <property type="term" value="F:DNA-binding transcription factor activity"/>
    <property type="evidence" value="ECO:0007669"/>
    <property type="project" value="InterPro"/>
</dbReference>